<proteinExistence type="predicted"/>
<accession>A0A812JV89</accession>
<dbReference type="EMBL" id="CAJNDS010000535">
    <property type="protein sequence ID" value="CAE7216298.1"/>
    <property type="molecule type" value="Genomic_DNA"/>
</dbReference>
<dbReference type="AlphaFoldDB" id="A0A812JV89"/>
<sequence length="545" mass="62042">MAWREQQKEQRKETKQIGKYSQELDRFDNEDVRKHAAHVASWIAYGPKARIPKTAEIELLQKYIAKLRGGLLPERLQVVLPDAKTALQSAFTIGEVSEVWRQAAHKLQRILDKFRCCRPPADQVLAVAATHESAAEDVVVVPDDDEPSHEDPASLGASSQHLQLCRRINQWGFLDDVQKLERLRQAEEVARRPWRNLTEVDLAEVVNMAATALAAPRRKALAQEEEAGESGQATASTDTGAKQDVQRRVRSLLLRALRMWRTSHYDFGPIEHVLGFVHVKIDKFEEKVGNIQDAAAGRSWQAIKDVIDELLQGVAHCASGHQACEDKRREQLRRRFQRQSGVQNIFWQKHISSWRVEWREAGKRKGLHLPISTHIAEGLSEEEAVAAALEKAKQHREELVLQGKLKPPKPKATGSTVRGIKYNAAGNFRVQLTNPRTKKRENGGTFKTLVEAETKAQELAKKWGLRDEEAQRLSDLPHFAPLGPQLGVKWNRGEKAWHATCAVGGKQRHMRCRPKDFSEKEVEKAWQEAVAWRKQQEKERKEKKQ</sequence>
<gene>
    <name evidence="2" type="ORF">SNAT2548_LOCUS7622</name>
</gene>
<evidence type="ECO:0000313" key="2">
    <source>
        <dbReference type="EMBL" id="CAE7216298.1"/>
    </source>
</evidence>
<protein>
    <submittedName>
        <fullName evidence="2">Uncharacterized protein</fullName>
    </submittedName>
</protein>
<name>A0A812JV89_9DINO</name>
<dbReference type="Proteomes" id="UP000604046">
    <property type="component" value="Unassembled WGS sequence"/>
</dbReference>
<organism evidence="2 3">
    <name type="scientific">Symbiodinium natans</name>
    <dbReference type="NCBI Taxonomy" id="878477"/>
    <lineage>
        <taxon>Eukaryota</taxon>
        <taxon>Sar</taxon>
        <taxon>Alveolata</taxon>
        <taxon>Dinophyceae</taxon>
        <taxon>Suessiales</taxon>
        <taxon>Symbiodiniaceae</taxon>
        <taxon>Symbiodinium</taxon>
    </lineage>
</organism>
<dbReference type="OrthoDB" id="10681958at2759"/>
<comment type="caution">
    <text evidence="2">The sequence shown here is derived from an EMBL/GenBank/DDBJ whole genome shotgun (WGS) entry which is preliminary data.</text>
</comment>
<evidence type="ECO:0000313" key="3">
    <source>
        <dbReference type="Proteomes" id="UP000604046"/>
    </source>
</evidence>
<reference evidence="2" key="1">
    <citation type="submission" date="2021-02" db="EMBL/GenBank/DDBJ databases">
        <authorList>
            <person name="Dougan E. K."/>
            <person name="Rhodes N."/>
            <person name="Thang M."/>
            <person name="Chan C."/>
        </authorList>
    </citation>
    <scope>NUCLEOTIDE SEQUENCE</scope>
</reference>
<evidence type="ECO:0000256" key="1">
    <source>
        <dbReference type="SAM" id="MobiDB-lite"/>
    </source>
</evidence>
<feature type="region of interest" description="Disordered" evidence="1">
    <location>
        <begin position="220"/>
        <end position="242"/>
    </location>
</feature>
<keyword evidence="3" id="KW-1185">Reference proteome</keyword>
<dbReference type="Gene3D" id="1.20.5.2050">
    <property type="match status" value="2"/>
</dbReference>